<dbReference type="SUPFAM" id="SSF52833">
    <property type="entry name" value="Thioredoxin-like"/>
    <property type="match status" value="1"/>
</dbReference>
<feature type="compositionally biased region" description="Polar residues" evidence="2">
    <location>
        <begin position="471"/>
        <end position="502"/>
    </location>
</feature>
<evidence type="ECO:0000256" key="2">
    <source>
        <dbReference type="SAM" id="MobiDB-lite"/>
    </source>
</evidence>
<dbReference type="Pfam" id="PF23187">
    <property type="entry name" value="UBX7_N"/>
    <property type="match status" value="1"/>
</dbReference>
<keyword evidence="6" id="KW-1185">Reference proteome</keyword>
<dbReference type="PANTHER" id="PTHR47770:SF1">
    <property type="entry name" value="PLANT UBX DOMAIN-CONTAINING PROTEIN 11"/>
    <property type="match status" value="1"/>
</dbReference>
<dbReference type="SUPFAM" id="SSF54236">
    <property type="entry name" value="Ubiquitin-like"/>
    <property type="match status" value="1"/>
</dbReference>
<evidence type="ECO:0000313" key="5">
    <source>
        <dbReference type="EMBL" id="KAK2641766.1"/>
    </source>
</evidence>
<feature type="compositionally biased region" description="Basic and acidic residues" evidence="2">
    <location>
        <begin position="504"/>
        <end position="517"/>
    </location>
</feature>
<accession>A0AAD9TTS3</accession>
<dbReference type="InterPro" id="IPR000626">
    <property type="entry name" value="Ubiquitin-like_dom"/>
</dbReference>
<evidence type="ECO:0008006" key="7">
    <source>
        <dbReference type="Google" id="ProtNLM"/>
    </source>
</evidence>
<dbReference type="PROSITE" id="PS50053">
    <property type="entry name" value="UBIQUITIN_2"/>
    <property type="match status" value="1"/>
</dbReference>
<dbReference type="Gene3D" id="3.40.30.10">
    <property type="entry name" value="Glutaredoxin"/>
    <property type="match status" value="1"/>
</dbReference>
<feature type="compositionally biased region" description="Low complexity" evidence="2">
    <location>
        <begin position="438"/>
        <end position="452"/>
    </location>
</feature>
<feature type="domain" description="Ubiquitin-like" evidence="4">
    <location>
        <begin position="309"/>
        <end position="389"/>
    </location>
</feature>
<name>A0AAD9TTS3_9ROSI</name>
<keyword evidence="1" id="KW-0833">Ubl conjugation pathway</keyword>
<dbReference type="PROSITE" id="PS50033">
    <property type="entry name" value="UBX"/>
    <property type="match status" value="1"/>
</dbReference>
<dbReference type="PANTHER" id="PTHR47770">
    <property type="entry name" value="PLANT UBX DOMAIN-CONTAINING PROTEIN 11"/>
    <property type="match status" value="1"/>
</dbReference>
<sequence>MERSLSSLAYKGSISEAILEAKNQKKLLVVYISGEDAESVNLENTTWTDLKVAESLLKYAILLHIKEGSADTANFYAIYPQKSVPCITAIGYNGAQVWKSEGFVTAEVVASSLEKAWLSLHIQLCCVHTVEIQETTASVLTAALASKKSKLPTSGTSVIGSSEQGSSSGTTVPSPASEKHDQSSEARALGKPEIVKNAEVGVKASSNPFSDSQSGSVEDKHSTSTTEAAKNLRSLVIADPEHSGVKHTTFGTEEGSPTLEMNIHHHSVVHARGSLKISAEAVQHEGAVGSDGKIDASVDCGKVSETSDVHLNIRLPNGVSLQEKFSVASTLRMVKDHVDRNQTSGMSSYDLAIPYPRKVFSDQDLSKSLSELSLFNRQALIVVPHQRASGYHEAGFLSSGQTNSTSKADSSNESEAGYFAFIKGLLSYVNPLSYFGGDTSSSSSGQNSQTGTWEYSPNPALRDNLARNDRTSPFSPNHGTSSGSNDRNSKKPSTSRFGSNIHTLRHDEDDDRFKDRNAFWNGNSTQYGGGDNGR</sequence>
<gene>
    <name evidence="5" type="ORF">Ddye_023529</name>
</gene>
<protein>
    <recommendedName>
        <fullName evidence="7">UBX domain-containing protein</fullName>
    </recommendedName>
</protein>
<comment type="caution">
    <text evidence="5">The sequence shown here is derived from an EMBL/GenBank/DDBJ whole genome shotgun (WGS) entry which is preliminary data.</text>
</comment>
<dbReference type="SMART" id="SM00166">
    <property type="entry name" value="UBX"/>
    <property type="match status" value="1"/>
</dbReference>
<dbReference type="Proteomes" id="UP001280121">
    <property type="component" value="Unassembled WGS sequence"/>
</dbReference>
<dbReference type="Gene3D" id="3.10.20.90">
    <property type="entry name" value="Phosphatidylinositol 3-kinase Catalytic Subunit, Chain A, domain 1"/>
    <property type="match status" value="1"/>
</dbReference>
<feature type="region of interest" description="Disordered" evidence="2">
    <location>
        <begin position="151"/>
        <end position="227"/>
    </location>
</feature>
<evidence type="ECO:0000313" key="6">
    <source>
        <dbReference type="Proteomes" id="UP001280121"/>
    </source>
</evidence>
<feature type="compositionally biased region" description="Basic and acidic residues" evidence="2">
    <location>
        <begin position="177"/>
        <end position="196"/>
    </location>
</feature>
<dbReference type="AlphaFoldDB" id="A0AAD9TTS3"/>
<dbReference type="EMBL" id="JANJYI010000007">
    <property type="protein sequence ID" value="KAK2641766.1"/>
    <property type="molecule type" value="Genomic_DNA"/>
</dbReference>
<feature type="compositionally biased region" description="Low complexity" evidence="2">
    <location>
        <begin position="151"/>
        <end position="171"/>
    </location>
</feature>
<dbReference type="InterPro" id="IPR036249">
    <property type="entry name" value="Thioredoxin-like_sf"/>
</dbReference>
<feature type="domain" description="UBX" evidence="3">
    <location>
        <begin position="304"/>
        <end position="382"/>
    </location>
</feature>
<evidence type="ECO:0000259" key="4">
    <source>
        <dbReference type="PROSITE" id="PS50053"/>
    </source>
</evidence>
<proteinExistence type="predicted"/>
<feature type="region of interest" description="Disordered" evidence="2">
    <location>
        <begin position="438"/>
        <end position="534"/>
    </location>
</feature>
<dbReference type="InterPro" id="IPR001012">
    <property type="entry name" value="UBX_dom"/>
</dbReference>
<evidence type="ECO:0000256" key="1">
    <source>
        <dbReference type="ARBA" id="ARBA00022786"/>
    </source>
</evidence>
<evidence type="ECO:0000259" key="3">
    <source>
        <dbReference type="PROSITE" id="PS50033"/>
    </source>
</evidence>
<organism evidence="5 6">
    <name type="scientific">Dipteronia dyeriana</name>
    <dbReference type="NCBI Taxonomy" id="168575"/>
    <lineage>
        <taxon>Eukaryota</taxon>
        <taxon>Viridiplantae</taxon>
        <taxon>Streptophyta</taxon>
        <taxon>Embryophyta</taxon>
        <taxon>Tracheophyta</taxon>
        <taxon>Spermatophyta</taxon>
        <taxon>Magnoliopsida</taxon>
        <taxon>eudicotyledons</taxon>
        <taxon>Gunneridae</taxon>
        <taxon>Pentapetalae</taxon>
        <taxon>rosids</taxon>
        <taxon>malvids</taxon>
        <taxon>Sapindales</taxon>
        <taxon>Sapindaceae</taxon>
        <taxon>Hippocastanoideae</taxon>
        <taxon>Acereae</taxon>
        <taxon>Dipteronia</taxon>
    </lineage>
</organism>
<feature type="compositionally biased region" description="Polar residues" evidence="2">
    <location>
        <begin position="204"/>
        <end position="216"/>
    </location>
</feature>
<reference evidence="5" key="1">
    <citation type="journal article" date="2023" name="Plant J.">
        <title>Genome sequences and population genomics provide insights into the demographic history, inbreeding, and mutation load of two 'living fossil' tree species of Dipteronia.</title>
        <authorList>
            <person name="Feng Y."/>
            <person name="Comes H.P."/>
            <person name="Chen J."/>
            <person name="Zhu S."/>
            <person name="Lu R."/>
            <person name="Zhang X."/>
            <person name="Li P."/>
            <person name="Qiu J."/>
            <person name="Olsen K.M."/>
            <person name="Qiu Y."/>
        </authorList>
    </citation>
    <scope>NUCLEOTIDE SEQUENCE</scope>
    <source>
        <strain evidence="5">KIB01</strain>
    </source>
</reference>
<dbReference type="Pfam" id="PF00789">
    <property type="entry name" value="UBX"/>
    <property type="match status" value="1"/>
</dbReference>
<dbReference type="InterPro" id="IPR029071">
    <property type="entry name" value="Ubiquitin-like_domsf"/>
</dbReference>